<keyword evidence="12" id="KW-0206">Cytoskeleton</keyword>
<dbReference type="Pfam" id="PF08649">
    <property type="entry name" value="DASH_Dad1"/>
    <property type="match status" value="1"/>
</dbReference>
<keyword evidence="14" id="KW-0131">Cell cycle</keyword>
<evidence type="ECO:0000256" key="6">
    <source>
        <dbReference type="ARBA" id="ARBA00022454"/>
    </source>
</evidence>
<evidence type="ECO:0000256" key="2">
    <source>
        <dbReference type="ARBA" id="ARBA00004186"/>
    </source>
</evidence>
<dbReference type="GO" id="GO:0005876">
    <property type="term" value="C:spindle microtubule"/>
    <property type="evidence" value="ECO:0007669"/>
    <property type="project" value="TreeGrafter"/>
</dbReference>
<dbReference type="GeneID" id="90072669"/>
<keyword evidence="10" id="KW-0498">Mitosis</keyword>
<evidence type="ECO:0000256" key="13">
    <source>
        <dbReference type="ARBA" id="ARBA00023242"/>
    </source>
</evidence>
<dbReference type="RefSeq" id="XP_064851690.1">
    <property type="nucleotide sequence ID" value="XM_064995618.1"/>
</dbReference>
<comment type="similarity">
    <text evidence="4">Belongs to the DASH complex DAD1 family.</text>
</comment>
<protein>
    <recommendedName>
        <fullName evidence="5">DASH complex subunit DAD1</fullName>
    </recommendedName>
    <alternativeName>
        <fullName evidence="16">Outer kinetochore protein DAD1</fullName>
    </alternativeName>
</protein>
<evidence type="ECO:0000313" key="18">
    <source>
        <dbReference type="EMBL" id="GMM34690.1"/>
    </source>
</evidence>
<evidence type="ECO:0000256" key="8">
    <source>
        <dbReference type="ARBA" id="ARBA00022618"/>
    </source>
</evidence>
<dbReference type="PANTHER" id="PTHR28025">
    <property type="entry name" value="DASH COMPLEX SUBUNIT DAD1"/>
    <property type="match status" value="1"/>
</dbReference>
<accession>A0AAV5QIC4</accession>
<evidence type="ECO:0000256" key="12">
    <source>
        <dbReference type="ARBA" id="ARBA00023212"/>
    </source>
</evidence>
<keyword evidence="6" id="KW-0158">Chromosome</keyword>
<gene>
    <name evidence="18" type="ORF">DASC09_020150</name>
</gene>
<keyword evidence="11" id="KW-0995">Kinetochore</keyword>
<keyword evidence="13" id="KW-0539">Nucleus</keyword>
<dbReference type="GO" id="GO:0042729">
    <property type="term" value="C:DASH complex"/>
    <property type="evidence" value="ECO:0007669"/>
    <property type="project" value="InterPro"/>
</dbReference>
<evidence type="ECO:0000256" key="16">
    <source>
        <dbReference type="ARBA" id="ARBA00030566"/>
    </source>
</evidence>
<feature type="region of interest" description="Disordered" evidence="17">
    <location>
        <begin position="71"/>
        <end position="108"/>
    </location>
</feature>
<keyword evidence="19" id="KW-1185">Reference proteome</keyword>
<feature type="compositionally biased region" description="Basic and acidic residues" evidence="17">
    <location>
        <begin position="71"/>
        <end position="89"/>
    </location>
</feature>
<evidence type="ECO:0000256" key="11">
    <source>
        <dbReference type="ARBA" id="ARBA00022838"/>
    </source>
</evidence>
<keyword evidence="9" id="KW-0493">Microtubule</keyword>
<evidence type="ECO:0000256" key="14">
    <source>
        <dbReference type="ARBA" id="ARBA00023306"/>
    </source>
</evidence>
<keyword evidence="7" id="KW-0963">Cytoplasm</keyword>
<reference evidence="18 19" key="1">
    <citation type="journal article" date="2023" name="Elife">
        <title>Identification of key yeast species and microbe-microbe interactions impacting larval growth of Drosophila in the wild.</title>
        <authorList>
            <person name="Mure A."/>
            <person name="Sugiura Y."/>
            <person name="Maeda R."/>
            <person name="Honda K."/>
            <person name="Sakurai N."/>
            <person name="Takahashi Y."/>
            <person name="Watada M."/>
            <person name="Katoh T."/>
            <person name="Gotoh A."/>
            <person name="Gotoh Y."/>
            <person name="Taniguchi I."/>
            <person name="Nakamura K."/>
            <person name="Hayashi T."/>
            <person name="Katayama T."/>
            <person name="Uemura T."/>
            <person name="Hattori Y."/>
        </authorList>
    </citation>
    <scope>NUCLEOTIDE SEQUENCE [LARGE SCALE GENOMIC DNA]</scope>
    <source>
        <strain evidence="18 19">SC-9</strain>
    </source>
</reference>
<sequence length="108" mass="12404">MSYFNIKKQAALQEISMEMNTLLSNLEDLNGYLKDSVALGQQFKNISSLWNTFYDCELQMREVVEGAKDRVKKLDESSEEAVKIPRQEGVDQEEQQPPQENNSQTASR</sequence>
<evidence type="ECO:0000313" key="19">
    <source>
        <dbReference type="Proteomes" id="UP001360560"/>
    </source>
</evidence>
<dbReference type="GO" id="GO:0044732">
    <property type="term" value="C:mitotic spindle pole body"/>
    <property type="evidence" value="ECO:0007669"/>
    <property type="project" value="TreeGrafter"/>
</dbReference>
<dbReference type="EMBL" id="BTFZ01000003">
    <property type="protein sequence ID" value="GMM34690.1"/>
    <property type="molecule type" value="Genomic_DNA"/>
</dbReference>
<dbReference type="AlphaFoldDB" id="A0AAV5QIC4"/>
<dbReference type="GO" id="GO:0072686">
    <property type="term" value="C:mitotic spindle"/>
    <property type="evidence" value="ECO:0007669"/>
    <property type="project" value="InterPro"/>
</dbReference>
<comment type="caution">
    <text evidence="18">The sequence shown here is derived from an EMBL/GenBank/DDBJ whole genome shotgun (WGS) entry which is preliminary data.</text>
</comment>
<evidence type="ECO:0000256" key="7">
    <source>
        <dbReference type="ARBA" id="ARBA00022490"/>
    </source>
</evidence>
<comment type="subcellular location">
    <subcellularLocation>
        <location evidence="3">Chromosome</location>
        <location evidence="3">Centromere</location>
        <location evidence="3">Kinetochore</location>
    </subcellularLocation>
    <subcellularLocation>
        <location evidence="2">Cytoplasm</location>
        <location evidence="2">Cytoskeleton</location>
        <location evidence="2">Spindle</location>
    </subcellularLocation>
    <subcellularLocation>
        <location evidence="1">Nucleus</location>
    </subcellularLocation>
</comment>
<dbReference type="PANTHER" id="PTHR28025:SF1">
    <property type="entry name" value="DASH COMPLEX SUBUNIT DAD1"/>
    <property type="match status" value="1"/>
</dbReference>
<keyword evidence="15" id="KW-0137">Centromere</keyword>
<evidence type="ECO:0000256" key="9">
    <source>
        <dbReference type="ARBA" id="ARBA00022701"/>
    </source>
</evidence>
<evidence type="ECO:0000256" key="3">
    <source>
        <dbReference type="ARBA" id="ARBA00004629"/>
    </source>
</evidence>
<evidence type="ECO:0000256" key="1">
    <source>
        <dbReference type="ARBA" id="ARBA00004123"/>
    </source>
</evidence>
<evidence type="ECO:0000256" key="10">
    <source>
        <dbReference type="ARBA" id="ARBA00022776"/>
    </source>
</evidence>
<evidence type="ECO:0000256" key="17">
    <source>
        <dbReference type="SAM" id="MobiDB-lite"/>
    </source>
</evidence>
<dbReference type="GO" id="GO:0051010">
    <property type="term" value="F:microtubule plus-end binding"/>
    <property type="evidence" value="ECO:0007669"/>
    <property type="project" value="TreeGrafter"/>
</dbReference>
<dbReference type="InterPro" id="IPR013958">
    <property type="entry name" value="DASH_Dad1"/>
</dbReference>
<evidence type="ECO:0000256" key="5">
    <source>
        <dbReference type="ARBA" id="ARBA00020261"/>
    </source>
</evidence>
<dbReference type="Proteomes" id="UP001360560">
    <property type="component" value="Unassembled WGS sequence"/>
</dbReference>
<dbReference type="GO" id="GO:0051301">
    <property type="term" value="P:cell division"/>
    <property type="evidence" value="ECO:0007669"/>
    <property type="project" value="UniProtKB-KW"/>
</dbReference>
<proteinExistence type="inferred from homology"/>
<evidence type="ECO:0000256" key="15">
    <source>
        <dbReference type="ARBA" id="ARBA00023328"/>
    </source>
</evidence>
<evidence type="ECO:0000256" key="4">
    <source>
        <dbReference type="ARBA" id="ARBA00010146"/>
    </source>
</evidence>
<organism evidence="18 19">
    <name type="scientific">Saccharomycopsis crataegensis</name>
    <dbReference type="NCBI Taxonomy" id="43959"/>
    <lineage>
        <taxon>Eukaryota</taxon>
        <taxon>Fungi</taxon>
        <taxon>Dikarya</taxon>
        <taxon>Ascomycota</taxon>
        <taxon>Saccharomycotina</taxon>
        <taxon>Saccharomycetes</taxon>
        <taxon>Saccharomycopsidaceae</taxon>
        <taxon>Saccharomycopsis</taxon>
    </lineage>
</organism>
<keyword evidence="8" id="KW-0132">Cell division</keyword>
<name>A0AAV5QIC4_9ASCO</name>